<dbReference type="VEuPathDB" id="TrichDB:TRFO_12737"/>
<sequence>MNLLNHPHLGKIFFSLFMVPHFLMLVKFRVFPKLIQLSIFYSYGLNQLFGHSSIPIERLANVRVISNRVHYKARNYQFSLIIPTFERAACLNRSFYRILANRPKHTEIIVVDDGSKSKEKNNLLMKISREKHTFVLQHAISCGAFHSKLDGFYFAVGDYIMSLDDDDTFDEKYYIELASKIDYKYDFYVPLNNWLNKWIKLPAKTWRLFMTNYHNHVTYAFRKELMENISYPFIDTTIIRDDAPLMIPIYLNSDYSRVKYYNNTNQYRLDKFCKCEHQTRLIRKRKNVKKGMDFLMQYIKMKGLENFTLVIKNAYKYAK</sequence>
<name>A0A1J4L0S2_9EUKA</name>
<keyword evidence="2" id="KW-1133">Transmembrane helix</keyword>
<dbReference type="AlphaFoldDB" id="A0A1J4L0S2"/>
<dbReference type="RefSeq" id="XP_068370171.1">
    <property type="nucleotide sequence ID" value="XM_068496822.1"/>
</dbReference>
<dbReference type="OrthoDB" id="2603at2759"/>
<evidence type="ECO:0000256" key="1">
    <source>
        <dbReference type="ARBA" id="ARBA00003301"/>
    </source>
</evidence>
<keyword evidence="5" id="KW-1185">Reference proteome</keyword>
<dbReference type="Gene3D" id="3.90.550.10">
    <property type="entry name" value="Spore Coat Polysaccharide Biosynthesis Protein SpsA, Chain A"/>
    <property type="match status" value="1"/>
</dbReference>
<protein>
    <recommendedName>
        <fullName evidence="3">Glycosyltransferase 2-like domain-containing protein</fullName>
    </recommendedName>
</protein>
<comment type="caution">
    <text evidence="4">The sequence shown here is derived from an EMBL/GenBank/DDBJ whole genome shotgun (WGS) entry which is preliminary data.</text>
</comment>
<dbReference type="Pfam" id="PF00535">
    <property type="entry name" value="Glycos_transf_2"/>
    <property type="match status" value="1"/>
</dbReference>
<dbReference type="PANTHER" id="PTHR43685:SF2">
    <property type="entry name" value="GLYCOSYLTRANSFERASE 2-LIKE DOMAIN-CONTAINING PROTEIN"/>
    <property type="match status" value="1"/>
</dbReference>
<evidence type="ECO:0000313" key="4">
    <source>
        <dbReference type="EMBL" id="OHT17035.1"/>
    </source>
</evidence>
<dbReference type="EMBL" id="MLAK01000046">
    <property type="protein sequence ID" value="OHT17035.1"/>
    <property type="molecule type" value="Genomic_DNA"/>
</dbReference>
<evidence type="ECO:0000259" key="3">
    <source>
        <dbReference type="Pfam" id="PF00535"/>
    </source>
</evidence>
<keyword evidence="2" id="KW-0812">Transmembrane</keyword>
<dbReference type="PANTHER" id="PTHR43685">
    <property type="entry name" value="GLYCOSYLTRANSFERASE"/>
    <property type="match status" value="1"/>
</dbReference>
<dbReference type="InterPro" id="IPR050834">
    <property type="entry name" value="Glycosyltransf_2"/>
</dbReference>
<keyword evidence="2" id="KW-0472">Membrane</keyword>
<comment type="function">
    <text evidence="1">Dolichyl-phosphate beta-glucosyltransferase involved in the glycosylation of glycoproteins through the synthesis of dolichyl beta-D-glucosyl phosphate which serves as a sugar donor for transfer of three glucose residues to the Man-9-GlcNAc-2-PP-dolichol precursor to N-glycans.</text>
</comment>
<dbReference type="Proteomes" id="UP000179807">
    <property type="component" value="Unassembled WGS sequence"/>
</dbReference>
<dbReference type="InterPro" id="IPR029044">
    <property type="entry name" value="Nucleotide-diphossugar_trans"/>
</dbReference>
<reference evidence="4" key="1">
    <citation type="submission" date="2016-10" db="EMBL/GenBank/DDBJ databases">
        <authorList>
            <person name="Benchimol M."/>
            <person name="Almeida L.G."/>
            <person name="Vasconcelos A.T."/>
            <person name="Perreira-Neves A."/>
            <person name="Rosa I.A."/>
            <person name="Tasca T."/>
            <person name="Bogo M.R."/>
            <person name="de Souza W."/>
        </authorList>
    </citation>
    <scope>NUCLEOTIDE SEQUENCE [LARGE SCALE GENOMIC DNA]</scope>
    <source>
        <strain evidence="4">K</strain>
    </source>
</reference>
<proteinExistence type="predicted"/>
<dbReference type="GeneID" id="94831526"/>
<accession>A0A1J4L0S2</accession>
<evidence type="ECO:0000256" key="2">
    <source>
        <dbReference type="SAM" id="Phobius"/>
    </source>
</evidence>
<organism evidence="4 5">
    <name type="scientific">Tritrichomonas foetus</name>
    <dbReference type="NCBI Taxonomy" id="1144522"/>
    <lineage>
        <taxon>Eukaryota</taxon>
        <taxon>Metamonada</taxon>
        <taxon>Parabasalia</taxon>
        <taxon>Tritrichomonadida</taxon>
        <taxon>Tritrichomonadidae</taxon>
        <taxon>Tritrichomonas</taxon>
    </lineage>
</organism>
<feature type="domain" description="Glycosyltransferase 2-like" evidence="3">
    <location>
        <begin position="79"/>
        <end position="190"/>
    </location>
</feature>
<dbReference type="InterPro" id="IPR001173">
    <property type="entry name" value="Glyco_trans_2-like"/>
</dbReference>
<evidence type="ECO:0000313" key="5">
    <source>
        <dbReference type="Proteomes" id="UP000179807"/>
    </source>
</evidence>
<feature type="transmembrane region" description="Helical" evidence="2">
    <location>
        <begin position="12"/>
        <end position="30"/>
    </location>
</feature>
<dbReference type="SUPFAM" id="SSF53448">
    <property type="entry name" value="Nucleotide-diphospho-sugar transferases"/>
    <property type="match status" value="1"/>
</dbReference>
<gene>
    <name evidence="4" type="ORF">TRFO_12737</name>
</gene>